<keyword evidence="1" id="KW-0812">Transmembrane</keyword>
<name>A0A6P0GBZ8_9ACTN</name>
<dbReference type="Pfam" id="PF05987">
    <property type="entry name" value="DUF898"/>
    <property type="match status" value="1"/>
</dbReference>
<feature type="transmembrane region" description="Helical" evidence="1">
    <location>
        <begin position="12"/>
        <end position="38"/>
    </location>
</feature>
<evidence type="ECO:0000256" key="1">
    <source>
        <dbReference type="SAM" id="Phobius"/>
    </source>
</evidence>
<keyword evidence="1" id="KW-0472">Membrane</keyword>
<dbReference type="EMBL" id="JAAGWE010000011">
    <property type="protein sequence ID" value="NEM05488.1"/>
    <property type="molecule type" value="Genomic_DNA"/>
</dbReference>
<protein>
    <submittedName>
        <fullName evidence="2">DUF898 domain-containing protein</fullName>
    </submittedName>
</protein>
<gene>
    <name evidence="2" type="ORF">GCU54_05565</name>
</gene>
<evidence type="ECO:0000313" key="2">
    <source>
        <dbReference type="EMBL" id="NEM05488.1"/>
    </source>
</evidence>
<comment type="caution">
    <text evidence="2">The sequence shown here is derived from an EMBL/GenBank/DDBJ whole genome shotgun (WGS) entry which is preliminary data.</text>
</comment>
<evidence type="ECO:0000313" key="3">
    <source>
        <dbReference type="Proteomes" id="UP000471126"/>
    </source>
</evidence>
<proteinExistence type="predicted"/>
<dbReference type="InterPro" id="IPR010295">
    <property type="entry name" value="DUF898"/>
</dbReference>
<dbReference type="Proteomes" id="UP000471126">
    <property type="component" value="Unassembled WGS sequence"/>
</dbReference>
<sequence length="131" mass="14993">MAESGRFRFDGGAATFVGTGILAALVTICTFGICYPFALVLRERWRAKHSYIDGFPLVFTGSAWALFGNWLKWLLLSIITLGIYLFWVGPRIQQWKWEHTDFDRSRYPLPLTDLQQAQPFGYHLPPVPGRV</sequence>
<organism evidence="2 3">
    <name type="scientific">Geodermatophilus normandii</name>
    <dbReference type="NCBI Taxonomy" id="1137989"/>
    <lineage>
        <taxon>Bacteria</taxon>
        <taxon>Bacillati</taxon>
        <taxon>Actinomycetota</taxon>
        <taxon>Actinomycetes</taxon>
        <taxon>Geodermatophilales</taxon>
        <taxon>Geodermatophilaceae</taxon>
        <taxon>Geodermatophilus</taxon>
    </lineage>
</organism>
<keyword evidence="1" id="KW-1133">Transmembrane helix</keyword>
<reference evidence="2 3" key="1">
    <citation type="submission" date="2019-12" db="EMBL/GenBank/DDBJ databases">
        <title>WGS of CPCC 203550 I12A-02606.</title>
        <authorList>
            <person name="Jiang Z."/>
        </authorList>
    </citation>
    <scope>NUCLEOTIDE SEQUENCE [LARGE SCALE GENOMIC DNA]</scope>
    <source>
        <strain evidence="2 3">I12A-02606</strain>
    </source>
</reference>
<feature type="transmembrane region" description="Helical" evidence="1">
    <location>
        <begin position="73"/>
        <end position="89"/>
    </location>
</feature>
<accession>A0A6P0GBZ8</accession>
<dbReference type="AlphaFoldDB" id="A0A6P0GBZ8"/>
<dbReference type="RefSeq" id="WP_163475680.1">
    <property type="nucleotide sequence ID" value="NZ_JAAGWE010000011.1"/>
</dbReference>